<dbReference type="AlphaFoldDB" id="A0A2V5IVI2"/>
<accession>A0A2V5IVI2</accession>
<reference evidence="3 4" key="1">
    <citation type="submission" date="2018-02" db="EMBL/GenBank/DDBJ databases">
        <title>The genomes of Aspergillus section Nigri reveals drivers in fungal speciation.</title>
        <authorList>
            <consortium name="DOE Joint Genome Institute"/>
            <person name="Vesth T.C."/>
            <person name="Nybo J."/>
            <person name="Theobald S."/>
            <person name="Brandl J."/>
            <person name="Frisvad J.C."/>
            <person name="Nielsen K.F."/>
            <person name="Lyhne E.K."/>
            <person name="Kogle M.E."/>
            <person name="Kuo A."/>
            <person name="Riley R."/>
            <person name="Clum A."/>
            <person name="Nolan M."/>
            <person name="Lipzen A."/>
            <person name="Salamov A."/>
            <person name="Henrissat B."/>
            <person name="Wiebenga A."/>
            <person name="De vries R.P."/>
            <person name="Grigoriev I.V."/>
            <person name="Mortensen U.H."/>
            <person name="Andersen M.R."/>
            <person name="Baker S.E."/>
        </authorList>
    </citation>
    <scope>NUCLEOTIDE SEQUENCE [LARGE SCALE GENOMIC DNA]</scope>
    <source>
        <strain evidence="3 4">CBS 114.80</strain>
    </source>
</reference>
<sequence length="494" mass="56370">MPANIDSESDVSDSPSTIQSSHERLVKYRKTRDPASLPPEIFHRILQFATCTGAELSNCCRVSYAWRAAADRQLYFQYSYGNSSRKPVNLARFLYGVADKDRGDQVRELSLNSVGKHLIHRYDVERHKDHFNSLAEEAGLDCWNFRRNRVTQCYDARLLIPLILTRTRNVQEASLDLQEDFAYLSDLLHAAVSLRNQSPFKAFQHLRKLRLVSHRGDFYPSVALFWVKDVGHVFHLPALEDLTIDGIGAFMAGRLLCNRKGQSPIRELSITIGMWPETTVTRWDIATILQQPRMLKRLNVYFSQIRMPHEDFVDGLWNGLLQHRDTLESLVIETGFPEWTDWLSFEKPEAYHPCAPLGEFPGLKELAVSENCLHCETPCWHEDTGTWTTAAFPPNLKTLTIMDCFHADAEELDFDSVLAQFVDEGKGCLKQIEVTTRRFYEPFDFNQTESACLDKGVRFEQRIYGPGGSQVSKVSDPTSLAADTQQSSQLPVEA</sequence>
<organism evidence="3 4">
    <name type="scientific">Aspergillus indologenus CBS 114.80</name>
    <dbReference type="NCBI Taxonomy" id="1450541"/>
    <lineage>
        <taxon>Eukaryota</taxon>
        <taxon>Fungi</taxon>
        <taxon>Dikarya</taxon>
        <taxon>Ascomycota</taxon>
        <taxon>Pezizomycotina</taxon>
        <taxon>Eurotiomycetes</taxon>
        <taxon>Eurotiomycetidae</taxon>
        <taxon>Eurotiales</taxon>
        <taxon>Aspergillaceae</taxon>
        <taxon>Aspergillus</taxon>
        <taxon>Aspergillus subgen. Circumdati</taxon>
    </lineage>
</organism>
<dbReference type="InterPro" id="IPR036047">
    <property type="entry name" value="F-box-like_dom_sf"/>
</dbReference>
<feature type="domain" description="F-box" evidence="2">
    <location>
        <begin position="35"/>
        <end position="77"/>
    </location>
</feature>
<dbReference type="SUPFAM" id="SSF81383">
    <property type="entry name" value="F-box domain"/>
    <property type="match status" value="1"/>
</dbReference>
<evidence type="ECO:0000256" key="1">
    <source>
        <dbReference type="SAM" id="MobiDB-lite"/>
    </source>
</evidence>
<evidence type="ECO:0000313" key="4">
    <source>
        <dbReference type="Proteomes" id="UP000248817"/>
    </source>
</evidence>
<dbReference type="Pfam" id="PF12937">
    <property type="entry name" value="F-box-like"/>
    <property type="match status" value="1"/>
</dbReference>
<evidence type="ECO:0000259" key="2">
    <source>
        <dbReference type="Pfam" id="PF12937"/>
    </source>
</evidence>
<feature type="compositionally biased region" description="Polar residues" evidence="1">
    <location>
        <begin position="469"/>
        <end position="494"/>
    </location>
</feature>
<dbReference type="InterPro" id="IPR001810">
    <property type="entry name" value="F-box_dom"/>
</dbReference>
<protein>
    <recommendedName>
        <fullName evidence="2">F-box domain-containing protein</fullName>
    </recommendedName>
</protein>
<evidence type="ECO:0000313" key="3">
    <source>
        <dbReference type="EMBL" id="PYI32740.1"/>
    </source>
</evidence>
<proteinExistence type="predicted"/>
<feature type="region of interest" description="Disordered" evidence="1">
    <location>
        <begin position="1"/>
        <end position="31"/>
    </location>
</feature>
<keyword evidence="4" id="KW-1185">Reference proteome</keyword>
<dbReference type="EMBL" id="KZ825490">
    <property type="protein sequence ID" value="PYI32740.1"/>
    <property type="molecule type" value="Genomic_DNA"/>
</dbReference>
<feature type="region of interest" description="Disordered" evidence="1">
    <location>
        <begin position="466"/>
        <end position="494"/>
    </location>
</feature>
<name>A0A2V5IVI2_9EURO</name>
<gene>
    <name evidence="3" type="ORF">BP00DRAFT_146435</name>
</gene>
<dbReference type="CDD" id="cd09917">
    <property type="entry name" value="F-box_SF"/>
    <property type="match status" value="1"/>
</dbReference>
<dbReference type="Proteomes" id="UP000248817">
    <property type="component" value="Unassembled WGS sequence"/>
</dbReference>